<comment type="caution">
    <text evidence="1">The sequence shown here is derived from an EMBL/GenBank/DDBJ whole genome shotgun (WGS) entry which is preliminary data.</text>
</comment>
<evidence type="ECO:0000313" key="1">
    <source>
        <dbReference type="EMBL" id="KAI6088807.1"/>
    </source>
</evidence>
<name>A0ACC0D7Z8_9PEZI</name>
<organism evidence="1 2">
    <name type="scientific">Hypoxylon rubiginosum</name>
    <dbReference type="NCBI Taxonomy" id="110542"/>
    <lineage>
        <taxon>Eukaryota</taxon>
        <taxon>Fungi</taxon>
        <taxon>Dikarya</taxon>
        <taxon>Ascomycota</taxon>
        <taxon>Pezizomycotina</taxon>
        <taxon>Sordariomycetes</taxon>
        <taxon>Xylariomycetidae</taxon>
        <taxon>Xylariales</taxon>
        <taxon>Hypoxylaceae</taxon>
        <taxon>Hypoxylon</taxon>
    </lineage>
</organism>
<sequence>MLSKAVLTLVLATVTSVRAVWPIPATIETGDKTLWIGEALSVTYNGDKVCWRPTSNNHPCPLDDDTMDTNVGSLFWQLPWIRNYVAVGGPKFSSKEIVKGGVSRAMEAILDDNFVPWKLYPRLELESTEPSLRKPKTYVSCLDITQTGKDTAKTFKPLAGDVDESYNLTLGTDGKAAISAVSSIGVLRGLETFTQLFFQHSQGPIYTTKAPVKITDAPQYDHRGVLMDVSRNYLPLDTIYRTIDAMSWNKLNRLHIHATDSQSWPLEIPALPELHQKGAYAKGKTYSPKDIAAIHTYAIQRGVEAIVEIDTPGHFGIVALSHPELITGWGATPWSSYCAEPPCGQIQLNNPKTDAFFDKLMDDLLPRLSPYSAYFHTGGDEVNFNEYTLDPTVGTNDSAVIVPLLQKFIDKHHARVRKAGLVPMVWEEIPASYNVTIGEDVVVQSWLGDEAIKSLTGQGHKVITSNYNYWYLDCGRGQWLNIPEGEALEANWPFNDWCGPTKSWRLVYSYDPRAGLTDDEAALVLGGEVGAWAETIDEVNLDSILWPRSSAAGEVLWSGRTDSAGENRTQFDAAPRLAEFRERMLARGVRADPVYMTFCTQGGNATTCSL</sequence>
<accession>A0ACC0D7Z8</accession>
<protein>
    <submittedName>
        <fullName evidence="1">Glycoside hydrolase family 20 protein</fullName>
    </submittedName>
</protein>
<dbReference type="Proteomes" id="UP001497680">
    <property type="component" value="Unassembled WGS sequence"/>
</dbReference>
<keyword evidence="1" id="KW-0378">Hydrolase</keyword>
<gene>
    <name evidence="1" type="ORF">F4821DRAFT_257651</name>
</gene>
<reference evidence="1 2" key="1">
    <citation type="journal article" date="2022" name="New Phytol.">
        <title>Ecological generalism drives hyperdiversity of secondary metabolite gene clusters in xylarialean endophytes.</title>
        <authorList>
            <person name="Franco M.E.E."/>
            <person name="Wisecaver J.H."/>
            <person name="Arnold A.E."/>
            <person name="Ju Y.M."/>
            <person name="Slot J.C."/>
            <person name="Ahrendt S."/>
            <person name="Moore L.P."/>
            <person name="Eastman K.E."/>
            <person name="Scott K."/>
            <person name="Konkel Z."/>
            <person name="Mondo S.J."/>
            <person name="Kuo A."/>
            <person name="Hayes R.D."/>
            <person name="Haridas S."/>
            <person name="Andreopoulos B."/>
            <person name="Riley R."/>
            <person name="LaButti K."/>
            <person name="Pangilinan J."/>
            <person name="Lipzen A."/>
            <person name="Amirebrahimi M."/>
            <person name="Yan J."/>
            <person name="Adam C."/>
            <person name="Keymanesh K."/>
            <person name="Ng V."/>
            <person name="Louie K."/>
            <person name="Northen T."/>
            <person name="Drula E."/>
            <person name="Henrissat B."/>
            <person name="Hsieh H.M."/>
            <person name="Youens-Clark K."/>
            <person name="Lutzoni F."/>
            <person name="Miadlikowska J."/>
            <person name="Eastwood D.C."/>
            <person name="Hamelin R.C."/>
            <person name="Grigoriev I.V."/>
            <person name="U'Ren J.M."/>
        </authorList>
    </citation>
    <scope>NUCLEOTIDE SEQUENCE [LARGE SCALE GENOMIC DNA]</scope>
    <source>
        <strain evidence="1 2">ER1909</strain>
    </source>
</reference>
<keyword evidence="2" id="KW-1185">Reference proteome</keyword>
<dbReference type="EMBL" id="MU394299">
    <property type="protein sequence ID" value="KAI6088807.1"/>
    <property type="molecule type" value="Genomic_DNA"/>
</dbReference>
<proteinExistence type="predicted"/>
<evidence type="ECO:0000313" key="2">
    <source>
        <dbReference type="Proteomes" id="UP001497680"/>
    </source>
</evidence>